<evidence type="ECO:0000256" key="6">
    <source>
        <dbReference type="ARBA" id="ARBA00022679"/>
    </source>
</evidence>
<evidence type="ECO:0000256" key="1">
    <source>
        <dbReference type="ARBA" id="ARBA00001933"/>
    </source>
</evidence>
<evidence type="ECO:0000256" key="2">
    <source>
        <dbReference type="ARBA" id="ARBA00005011"/>
    </source>
</evidence>
<proteinExistence type="inferred from homology"/>
<evidence type="ECO:0000256" key="8">
    <source>
        <dbReference type="ARBA" id="ARBA00047481"/>
    </source>
</evidence>
<reference evidence="11 12" key="1">
    <citation type="journal article" date="2018" name="Sci. Adv.">
        <title>Multi-heme cytochromes provide a pathway for survival in energy-limited environments.</title>
        <authorList>
            <person name="Deng X."/>
            <person name="Dohmae N."/>
            <person name="Nealson K.H."/>
            <person name="Hashimoto K."/>
            <person name="Okamoto A."/>
        </authorList>
    </citation>
    <scope>NUCLEOTIDE SEQUENCE [LARGE SCALE GENOMIC DNA]</scope>
    <source>
        <strain evidence="11 12">IS5</strain>
    </source>
</reference>
<dbReference type="GO" id="GO:0004400">
    <property type="term" value="F:histidinol-phosphate transaminase activity"/>
    <property type="evidence" value="ECO:0007669"/>
    <property type="project" value="UniProtKB-UniRule"/>
</dbReference>
<feature type="domain" description="Aminotransferase class I/classII large" evidence="10">
    <location>
        <begin position="34"/>
        <end position="363"/>
    </location>
</feature>
<comment type="catalytic activity">
    <reaction evidence="8 9">
        <text>L-histidinol phosphate + 2-oxoglutarate = 3-(imidazol-4-yl)-2-oxopropyl phosphate + L-glutamate</text>
        <dbReference type="Rhea" id="RHEA:23744"/>
        <dbReference type="ChEBI" id="CHEBI:16810"/>
        <dbReference type="ChEBI" id="CHEBI:29985"/>
        <dbReference type="ChEBI" id="CHEBI:57766"/>
        <dbReference type="ChEBI" id="CHEBI:57980"/>
        <dbReference type="EC" id="2.6.1.9"/>
    </reaction>
</comment>
<dbReference type="Gene3D" id="3.90.1150.10">
    <property type="entry name" value="Aspartate Aminotransferase, domain 1"/>
    <property type="match status" value="1"/>
</dbReference>
<dbReference type="InterPro" id="IPR015424">
    <property type="entry name" value="PyrdxlP-dep_Trfase"/>
</dbReference>
<gene>
    <name evidence="9" type="primary">hisC</name>
    <name evidence="11" type="ORF">DFE_2996</name>
</gene>
<protein>
    <recommendedName>
        <fullName evidence="9">Histidinol-phosphate aminotransferase</fullName>
        <ecNumber evidence="9">2.6.1.9</ecNumber>
    </recommendedName>
    <alternativeName>
        <fullName evidence="9">Imidazole acetol-phosphate transaminase</fullName>
    </alternativeName>
</protein>
<dbReference type="PANTHER" id="PTHR43643">
    <property type="entry name" value="HISTIDINOL-PHOSPHATE AMINOTRANSFERASE 2"/>
    <property type="match status" value="1"/>
</dbReference>
<keyword evidence="7 9" id="KW-0663">Pyridoxal phosphate</keyword>
<keyword evidence="5 9" id="KW-0032">Aminotransferase</keyword>
<feature type="modified residue" description="N6-(pyridoxal phosphate)lysine" evidence="9">
    <location>
        <position position="228"/>
    </location>
</feature>
<evidence type="ECO:0000256" key="7">
    <source>
        <dbReference type="ARBA" id="ARBA00022898"/>
    </source>
</evidence>
<dbReference type="EMBL" id="AP017378">
    <property type="protein sequence ID" value="BBD09722.1"/>
    <property type="molecule type" value="Genomic_DNA"/>
</dbReference>
<dbReference type="Proteomes" id="UP000269883">
    <property type="component" value="Chromosome"/>
</dbReference>
<dbReference type="EC" id="2.6.1.9" evidence="9"/>
<comment type="similarity">
    <text evidence="3 9">Belongs to the class-II pyridoxal-phosphate-dependent aminotransferase family. Histidinol-phosphate aminotransferase subfamily.</text>
</comment>
<dbReference type="AlphaFoldDB" id="A0A2Z6B2K6"/>
<keyword evidence="9" id="KW-0028">Amino-acid biosynthesis</keyword>
<accession>A0A2Z6B2K6</accession>
<evidence type="ECO:0000256" key="9">
    <source>
        <dbReference type="HAMAP-Rule" id="MF_01023"/>
    </source>
</evidence>
<dbReference type="SUPFAM" id="SSF53383">
    <property type="entry name" value="PLP-dependent transferases"/>
    <property type="match status" value="1"/>
</dbReference>
<dbReference type="PANTHER" id="PTHR43643:SF3">
    <property type="entry name" value="HISTIDINOL-PHOSPHATE AMINOTRANSFERASE"/>
    <property type="match status" value="1"/>
</dbReference>
<evidence type="ECO:0000259" key="10">
    <source>
        <dbReference type="Pfam" id="PF00155"/>
    </source>
</evidence>
<dbReference type="HAMAP" id="MF_01023">
    <property type="entry name" value="HisC_aminotrans_2"/>
    <property type="match status" value="1"/>
</dbReference>
<dbReference type="GO" id="GO:0000105">
    <property type="term" value="P:L-histidine biosynthetic process"/>
    <property type="evidence" value="ECO:0007669"/>
    <property type="project" value="UniProtKB-UniRule"/>
</dbReference>
<evidence type="ECO:0000256" key="5">
    <source>
        <dbReference type="ARBA" id="ARBA00022576"/>
    </source>
</evidence>
<keyword evidence="6 9" id="KW-0808">Transferase</keyword>
<dbReference type="UniPathway" id="UPA00031">
    <property type="reaction ID" value="UER00012"/>
</dbReference>
<keyword evidence="9" id="KW-0368">Histidine biosynthesis</keyword>
<dbReference type="InterPro" id="IPR015421">
    <property type="entry name" value="PyrdxlP-dep_Trfase_major"/>
</dbReference>
<comment type="cofactor">
    <cofactor evidence="1 9">
        <name>pyridoxal 5'-phosphate</name>
        <dbReference type="ChEBI" id="CHEBI:597326"/>
    </cofactor>
</comment>
<comment type="pathway">
    <text evidence="2 9">Amino-acid biosynthesis; L-histidine biosynthesis; L-histidine from 5-phospho-alpha-D-ribose 1-diphosphate: step 7/9.</text>
</comment>
<evidence type="ECO:0000313" key="11">
    <source>
        <dbReference type="EMBL" id="BBD09722.1"/>
    </source>
</evidence>
<dbReference type="Gene3D" id="3.40.640.10">
    <property type="entry name" value="Type I PLP-dependent aspartate aminotransferase-like (Major domain)"/>
    <property type="match status" value="1"/>
</dbReference>
<keyword evidence="12" id="KW-1185">Reference proteome</keyword>
<comment type="subunit">
    <text evidence="4 9">Homodimer.</text>
</comment>
<dbReference type="InterPro" id="IPR005861">
    <property type="entry name" value="HisP_aminotrans"/>
</dbReference>
<dbReference type="RefSeq" id="WP_126380746.1">
    <property type="nucleotide sequence ID" value="NZ_AP017378.1"/>
</dbReference>
<dbReference type="OrthoDB" id="9813612at2"/>
<dbReference type="NCBIfam" id="TIGR01141">
    <property type="entry name" value="hisC"/>
    <property type="match status" value="1"/>
</dbReference>
<name>A0A2Z6B2K6_9BACT</name>
<organism evidence="11 12">
    <name type="scientific">Desulfovibrio ferrophilus</name>
    <dbReference type="NCBI Taxonomy" id="241368"/>
    <lineage>
        <taxon>Bacteria</taxon>
        <taxon>Pseudomonadati</taxon>
        <taxon>Thermodesulfobacteriota</taxon>
        <taxon>Desulfovibrionia</taxon>
        <taxon>Desulfovibrionales</taxon>
        <taxon>Desulfovibrionaceae</taxon>
        <taxon>Desulfovibrio</taxon>
    </lineage>
</organism>
<dbReference type="KEGG" id="dfl:DFE_2996"/>
<dbReference type="InterPro" id="IPR004839">
    <property type="entry name" value="Aminotransferase_I/II_large"/>
</dbReference>
<dbReference type="Pfam" id="PF00155">
    <property type="entry name" value="Aminotran_1_2"/>
    <property type="match status" value="1"/>
</dbReference>
<dbReference type="InterPro" id="IPR015422">
    <property type="entry name" value="PyrdxlP-dep_Trfase_small"/>
</dbReference>
<evidence type="ECO:0000256" key="3">
    <source>
        <dbReference type="ARBA" id="ARBA00007970"/>
    </source>
</evidence>
<dbReference type="InterPro" id="IPR050106">
    <property type="entry name" value="HistidinolP_aminotransfase"/>
</dbReference>
<evidence type="ECO:0000313" key="12">
    <source>
        <dbReference type="Proteomes" id="UP000269883"/>
    </source>
</evidence>
<evidence type="ECO:0000256" key="4">
    <source>
        <dbReference type="ARBA" id="ARBA00011738"/>
    </source>
</evidence>
<dbReference type="CDD" id="cd00609">
    <property type="entry name" value="AAT_like"/>
    <property type="match status" value="1"/>
</dbReference>
<sequence length="371" mass="40777">MSDLRTVRPEIPDFEKYHAGMAIEEIQERYGLGKVIKLASNENPLGTSPVVQQVLKQNAGLAFRYAQAGTPRLHAAIAEHLGLPVSRIVAGNGSDEIIDLLVRIKARPGQDNIIAFDPCFSMYKLQAKLCGVELRQAKLKPDFSFPWDDLLALADENTAICFVTTPDNPSGFTPKASELEALARALPPQCLLVIDEAYMDFAQPLEEYSLLPRLNEFENVAILRTFSKMYGLAGLRLGYGILPEWLADYCLRVKLPFSVNVLAEMAGIAALSDTVYIEATRKVVSEGREQLTRGFQSMGCKVHPSMANFLLIDLPAGASHDAKGLFQALLERGIIIRPLSSYNLPESLRVSVGDASENRALLDVMKEILGS</sequence>
<dbReference type="GO" id="GO:0030170">
    <property type="term" value="F:pyridoxal phosphate binding"/>
    <property type="evidence" value="ECO:0007669"/>
    <property type="project" value="InterPro"/>
</dbReference>